<dbReference type="Gene3D" id="2.30.42.10">
    <property type="match status" value="1"/>
</dbReference>
<dbReference type="KEGG" id="abac:LuPra_01205"/>
<dbReference type="AlphaFoldDB" id="A0A143PHI3"/>
<dbReference type="SUPFAM" id="SSF52096">
    <property type="entry name" value="ClpP/crotonase"/>
    <property type="match status" value="1"/>
</dbReference>
<dbReference type="CDD" id="cd07561">
    <property type="entry name" value="Peptidase_S41_CPP_like"/>
    <property type="match status" value="1"/>
</dbReference>
<dbReference type="GO" id="GO:0006508">
    <property type="term" value="P:proteolysis"/>
    <property type="evidence" value="ECO:0007669"/>
    <property type="project" value="UniProtKB-KW"/>
</dbReference>
<dbReference type="OrthoDB" id="7168509at2"/>
<evidence type="ECO:0000256" key="2">
    <source>
        <dbReference type="SAM" id="SignalP"/>
    </source>
</evidence>
<dbReference type="SMART" id="SM00245">
    <property type="entry name" value="TSPc"/>
    <property type="match status" value="1"/>
</dbReference>
<dbReference type="PATRIC" id="fig|1813736.3.peg.1249"/>
<accession>A0A143PHI3</accession>
<dbReference type="Proteomes" id="UP000076079">
    <property type="component" value="Chromosome"/>
</dbReference>
<evidence type="ECO:0000259" key="3">
    <source>
        <dbReference type="PROSITE" id="PS50106"/>
    </source>
</evidence>
<feature type="chain" id="PRO_5007511343" evidence="2">
    <location>
        <begin position="25"/>
        <end position="434"/>
    </location>
</feature>
<gene>
    <name evidence="4" type="primary">ctpB_2</name>
    <name evidence="4" type="ORF">LuPra_01205</name>
</gene>
<dbReference type="GO" id="GO:0004252">
    <property type="term" value="F:serine-type endopeptidase activity"/>
    <property type="evidence" value="ECO:0007669"/>
    <property type="project" value="UniProtKB-EC"/>
</dbReference>
<dbReference type="GO" id="GO:0030288">
    <property type="term" value="C:outer membrane-bounded periplasmic space"/>
    <property type="evidence" value="ECO:0007669"/>
    <property type="project" value="TreeGrafter"/>
</dbReference>
<keyword evidence="5" id="KW-1185">Reference proteome</keyword>
<dbReference type="InterPro" id="IPR041489">
    <property type="entry name" value="PDZ_6"/>
</dbReference>
<dbReference type="Gene3D" id="3.30.750.170">
    <property type="match status" value="1"/>
</dbReference>
<evidence type="ECO:0000256" key="1">
    <source>
        <dbReference type="SAM" id="MobiDB-lite"/>
    </source>
</evidence>
<proteinExistence type="predicted"/>
<dbReference type="PANTHER" id="PTHR32060">
    <property type="entry name" value="TAIL-SPECIFIC PROTEASE"/>
    <property type="match status" value="1"/>
</dbReference>
<keyword evidence="4" id="KW-0378">Hydrolase</keyword>
<dbReference type="InterPro" id="IPR036034">
    <property type="entry name" value="PDZ_sf"/>
</dbReference>
<dbReference type="Pfam" id="PF17820">
    <property type="entry name" value="PDZ_6"/>
    <property type="match status" value="1"/>
</dbReference>
<dbReference type="InterPro" id="IPR029045">
    <property type="entry name" value="ClpP/crotonase-like_dom_sf"/>
</dbReference>
<dbReference type="PROSITE" id="PS50106">
    <property type="entry name" value="PDZ"/>
    <property type="match status" value="1"/>
</dbReference>
<dbReference type="InterPro" id="IPR005151">
    <property type="entry name" value="Tail-specific_protease"/>
</dbReference>
<dbReference type="Pfam" id="PF03572">
    <property type="entry name" value="Peptidase_S41"/>
    <property type="match status" value="1"/>
</dbReference>
<evidence type="ECO:0000313" key="5">
    <source>
        <dbReference type="Proteomes" id="UP000076079"/>
    </source>
</evidence>
<feature type="signal peptide" evidence="2">
    <location>
        <begin position="1"/>
        <end position="24"/>
    </location>
</feature>
<dbReference type="Pfam" id="PF18294">
    <property type="entry name" value="Pept_S41_N"/>
    <property type="match status" value="1"/>
</dbReference>
<dbReference type="EMBL" id="CP015136">
    <property type="protein sequence ID" value="AMY08017.1"/>
    <property type="molecule type" value="Genomic_DNA"/>
</dbReference>
<dbReference type="GO" id="GO:0007165">
    <property type="term" value="P:signal transduction"/>
    <property type="evidence" value="ECO:0007669"/>
    <property type="project" value="TreeGrafter"/>
</dbReference>
<dbReference type="RefSeq" id="WP_110169896.1">
    <property type="nucleotide sequence ID" value="NZ_CP015136.1"/>
</dbReference>
<name>A0A143PHI3_LUTPR</name>
<dbReference type="STRING" id="1855912.LuPra_01205"/>
<reference evidence="5" key="2">
    <citation type="submission" date="2016-04" db="EMBL/GenBank/DDBJ databases">
        <title>First Complete Genome Sequence of a Subdivision 6 Acidobacterium.</title>
        <authorList>
            <person name="Huang S."/>
            <person name="Vieira S."/>
            <person name="Bunk B."/>
            <person name="Riedel T."/>
            <person name="Sproeer C."/>
            <person name="Overmann J."/>
        </authorList>
    </citation>
    <scope>NUCLEOTIDE SEQUENCE [LARGE SCALE GENOMIC DNA]</scope>
    <source>
        <strain evidence="5">DSM 100886 HEG_-6_39</strain>
    </source>
</reference>
<feature type="region of interest" description="Disordered" evidence="1">
    <location>
        <begin position="401"/>
        <end position="434"/>
    </location>
</feature>
<organism evidence="4 5">
    <name type="scientific">Luteitalea pratensis</name>
    <dbReference type="NCBI Taxonomy" id="1855912"/>
    <lineage>
        <taxon>Bacteria</taxon>
        <taxon>Pseudomonadati</taxon>
        <taxon>Acidobacteriota</taxon>
        <taxon>Vicinamibacteria</taxon>
        <taxon>Vicinamibacterales</taxon>
        <taxon>Vicinamibacteraceae</taxon>
        <taxon>Luteitalea</taxon>
    </lineage>
</organism>
<dbReference type="PANTHER" id="PTHR32060:SF30">
    <property type="entry name" value="CARBOXY-TERMINAL PROCESSING PROTEASE CTPA"/>
    <property type="match status" value="1"/>
</dbReference>
<keyword evidence="2" id="KW-0732">Signal</keyword>
<sequence length="434" mass="46694" precursor="true">MRRILVAAAAVVAAFSALLPTAGAQNLANCSTASQNRYVLDVMRDIYYWDTELPATVNTSGYASPEALLEAVRYRPLDEHFSYIGARATEEAFYSDSQFVGFGFANSYDGQGLRILQIFPDSPAAETGMQRGDRITTINGQSVVTLVAAGTIGTALGPSQEGYSIRFRYERADGSATDASMAKRAVTIPTVSVLNVYEVDGRKIGYLFFRNFVTPSRQALDDAFNALRDVGATELVLDLRYNGGGLVSIAQHLASLIGGTRTEGQVFAEYFHNSRNAFRNEVTRFEHKDNTLSLQRLVVVTTGGSASASELVINALRPFIPVTTVGETTYGKPVGQYGITFCDKVLYPVAFTLRNALGQGDYFSGIAADCPAGDDADHQLGDPAEASLAEALTVVRTGRCSAPPVSAAPQRRRESTKLDTLPPSRGLEQLIGAH</sequence>
<dbReference type="EC" id="3.4.21.102" evidence="4"/>
<dbReference type="SMART" id="SM00228">
    <property type="entry name" value="PDZ"/>
    <property type="match status" value="1"/>
</dbReference>
<dbReference type="Gene3D" id="3.90.226.10">
    <property type="entry name" value="2-enoyl-CoA Hydratase, Chain A, domain 1"/>
    <property type="match status" value="1"/>
</dbReference>
<dbReference type="InterPro" id="IPR001478">
    <property type="entry name" value="PDZ"/>
</dbReference>
<dbReference type="SUPFAM" id="SSF50156">
    <property type="entry name" value="PDZ domain-like"/>
    <property type="match status" value="1"/>
</dbReference>
<evidence type="ECO:0000313" key="4">
    <source>
        <dbReference type="EMBL" id="AMY08017.1"/>
    </source>
</evidence>
<reference evidence="4 5" key="1">
    <citation type="journal article" date="2016" name="Genome Announc.">
        <title>First Complete Genome Sequence of a Subdivision 6 Acidobacterium Strain.</title>
        <authorList>
            <person name="Huang S."/>
            <person name="Vieira S."/>
            <person name="Bunk B."/>
            <person name="Riedel T."/>
            <person name="Sproer C."/>
            <person name="Overmann J."/>
        </authorList>
    </citation>
    <scope>NUCLEOTIDE SEQUENCE [LARGE SCALE GENOMIC DNA]</scope>
    <source>
        <strain evidence="5">DSM 100886 HEG_-6_39</strain>
    </source>
</reference>
<feature type="domain" description="PDZ" evidence="3">
    <location>
        <begin position="100"/>
        <end position="143"/>
    </location>
</feature>
<dbReference type="InterPro" id="IPR041613">
    <property type="entry name" value="Pept_S41_N"/>
</dbReference>
<keyword evidence="4" id="KW-0645">Protease</keyword>
<protein>
    <submittedName>
        <fullName evidence="4">Carboxy-terminal processing protease CtpB</fullName>
        <ecNumber evidence="4">3.4.21.102</ecNumber>
    </submittedName>
</protein>